<name>A0A4Y2A132_ARAVE</name>
<sequence length="125" mass="14189">MDSSAPFPLFSSLRVVGDMNSRPFISHLSPKGPISDTCPNAFSPSFGTVTGRNPQHWYRSCMAGYGRLTQIAKKAFLRKSFRKPLPQGLHTKAFYELPHRQGLHDKSTKVFPRKPFRKPFPQKLT</sequence>
<evidence type="ECO:0000313" key="3">
    <source>
        <dbReference type="Proteomes" id="UP000499080"/>
    </source>
</evidence>
<proteinExistence type="predicted"/>
<keyword evidence="3" id="KW-1185">Reference proteome</keyword>
<gene>
    <name evidence="2" type="ORF">AVEN_159455_1</name>
</gene>
<accession>A0A4Y2A132</accession>
<organism evidence="2 3">
    <name type="scientific">Araneus ventricosus</name>
    <name type="common">Orbweaver spider</name>
    <name type="synonym">Epeira ventricosa</name>
    <dbReference type="NCBI Taxonomy" id="182803"/>
    <lineage>
        <taxon>Eukaryota</taxon>
        <taxon>Metazoa</taxon>
        <taxon>Ecdysozoa</taxon>
        <taxon>Arthropoda</taxon>
        <taxon>Chelicerata</taxon>
        <taxon>Arachnida</taxon>
        <taxon>Araneae</taxon>
        <taxon>Araneomorphae</taxon>
        <taxon>Entelegynae</taxon>
        <taxon>Araneoidea</taxon>
        <taxon>Araneidae</taxon>
        <taxon>Araneus</taxon>
    </lineage>
</organism>
<feature type="region of interest" description="Disordered" evidence="1">
    <location>
        <begin position="105"/>
        <end position="125"/>
    </location>
</feature>
<dbReference type="EMBL" id="BGPR01000003">
    <property type="protein sequence ID" value="GBL73453.1"/>
    <property type="molecule type" value="Genomic_DNA"/>
</dbReference>
<evidence type="ECO:0000256" key="1">
    <source>
        <dbReference type="SAM" id="MobiDB-lite"/>
    </source>
</evidence>
<protein>
    <submittedName>
        <fullName evidence="2">Uncharacterized protein</fullName>
    </submittedName>
</protein>
<dbReference type="AlphaFoldDB" id="A0A4Y2A132"/>
<dbReference type="Proteomes" id="UP000499080">
    <property type="component" value="Unassembled WGS sequence"/>
</dbReference>
<comment type="caution">
    <text evidence="2">The sequence shown here is derived from an EMBL/GenBank/DDBJ whole genome shotgun (WGS) entry which is preliminary data.</text>
</comment>
<reference evidence="2 3" key="1">
    <citation type="journal article" date="2019" name="Sci. Rep.">
        <title>Orb-weaving spider Araneus ventricosus genome elucidates the spidroin gene catalogue.</title>
        <authorList>
            <person name="Kono N."/>
            <person name="Nakamura H."/>
            <person name="Ohtoshi R."/>
            <person name="Moran D.A.P."/>
            <person name="Shinohara A."/>
            <person name="Yoshida Y."/>
            <person name="Fujiwara M."/>
            <person name="Mori M."/>
            <person name="Tomita M."/>
            <person name="Arakawa K."/>
        </authorList>
    </citation>
    <scope>NUCLEOTIDE SEQUENCE [LARGE SCALE GENOMIC DNA]</scope>
</reference>
<evidence type="ECO:0000313" key="2">
    <source>
        <dbReference type="EMBL" id="GBL73453.1"/>
    </source>
</evidence>